<comment type="caution">
    <text evidence="1">The sequence shown here is derived from an EMBL/GenBank/DDBJ whole genome shotgun (WGS) entry which is preliminary data.</text>
</comment>
<evidence type="ECO:0000313" key="2">
    <source>
        <dbReference type="Proteomes" id="UP001214638"/>
    </source>
</evidence>
<dbReference type="KEGG" id="bdw:94336507"/>
<organism evidence="1 2">
    <name type="scientific">Babesia duncani</name>
    <dbReference type="NCBI Taxonomy" id="323732"/>
    <lineage>
        <taxon>Eukaryota</taxon>
        <taxon>Sar</taxon>
        <taxon>Alveolata</taxon>
        <taxon>Apicomplexa</taxon>
        <taxon>Aconoidasida</taxon>
        <taxon>Piroplasmida</taxon>
        <taxon>Babesiidae</taxon>
        <taxon>Babesia</taxon>
    </lineage>
</organism>
<protein>
    <submittedName>
        <fullName evidence="1">Rossmann-like alpha-beta-alpha sandwich fold</fullName>
    </submittedName>
</protein>
<keyword evidence="2" id="KW-1185">Reference proteome</keyword>
<accession>A0AAD9UPM8</accession>
<proteinExistence type="predicted"/>
<dbReference type="EMBL" id="JALLKP010000002">
    <property type="protein sequence ID" value="KAK2196960.1"/>
    <property type="molecule type" value="Genomic_DNA"/>
</dbReference>
<dbReference type="Proteomes" id="UP001214638">
    <property type="component" value="Unassembled WGS sequence"/>
</dbReference>
<dbReference type="RefSeq" id="XP_067803802.1">
    <property type="nucleotide sequence ID" value="XM_067947238.1"/>
</dbReference>
<reference evidence="1" key="1">
    <citation type="journal article" date="2023" name="Nat. Microbiol.">
        <title>Babesia duncani multi-omics identifies virulence factors and drug targets.</title>
        <authorList>
            <person name="Singh P."/>
            <person name="Lonardi S."/>
            <person name="Liang Q."/>
            <person name="Vydyam P."/>
            <person name="Khabirova E."/>
            <person name="Fang T."/>
            <person name="Gihaz S."/>
            <person name="Thekkiniath J."/>
            <person name="Munshi M."/>
            <person name="Abel S."/>
            <person name="Ciampossin L."/>
            <person name="Batugedara G."/>
            <person name="Gupta M."/>
            <person name="Lu X.M."/>
            <person name="Lenz T."/>
            <person name="Chakravarty S."/>
            <person name="Cornillot E."/>
            <person name="Hu Y."/>
            <person name="Ma W."/>
            <person name="Gonzalez L.M."/>
            <person name="Sanchez S."/>
            <person name="Estrada K."/>
            <person name="Sanchez-Flores A."/>
            <person name="Montero E."/>
            <person name="Harb O.S."/>
            <person name="Le Roch K.G."/>
            <person name="Mamoun C.B."/>
        </authorList>
    </citation>
    <scope>NUCLEOTIDE SEQUENCE</scope>
    <source>
        <strain evidence="1">WA1</strain>
    </source>
</reference>
<dbReference type="AlphaFoldDB" id="A0AAD9UPM8"/>
<sequence>MKVVFSDPYLIDLLQNVSTSGITETLCNTNFRKFDRILKPMCNSCLFCKVVDSVDSIASTIVKIIVRGTGNLVVYIVVESQNQLHSIFLIDYIRSLYTLVIHHYLQLGKDLELLSNPQGSDLSIIPIYDWKFLSSRNISIATLSCNNIDHETFLHLPAFSMTFHAFYNYINGSAAVESNRIKSKCTKLDCLGMAGDSGQIPQTLEIRKYHNVMCCGEFLLSVVVNIGTFDRLHYGHKLLLLVGYLSTSCNLYLGLNGSREMLTAKEDWDLIQPYEQREAILKKYIDLLEWSYPPLERSVESMLEPEVHSYHCCDFINGSTRTSNSFSTLDEEMTRVCLNGKSCGQIGISADDEIGIRIERFKLLDNLGPARWIPEQHAMIISPDTMDGANKVNEYRKLHKLPQWHIVSVGSVIYPQDLSWGKDRVKLSSSLLRKRSGNCNL</sequence>
<dbReference type="InterPro" id="IPR014729">
    <property type="entry name" value="Rossmann-like_a/b/a_fold"/>
</dbReference>
<gene>
    <name evidence="1" type="ORF">BdWA1_002209</name>
</gene>
<evidence type="ECO:0000313" key="1">
    <source>
        <dbReference type="EMBL" id="KAK2196960.1"/>
    </source>
</evidence>
<dbReference type="GeneID" id="94336507"/>
<dbReference type="Gene3D" id="3.40.50.620">
    <property type="entry name" value="HUPs"/>
    <property type="match status" value="1"/>
</dbReference>
<dbReference type="SUPFAM" id="SSF52374">
    <property type="entry name" value="Nucleotidylyl transferase"/>
    <property type="match status" value="1"/>
</dbReference>
<name>A0AAD9UPM8_9APIC</name>